<protein>
    <recommendedName>
        <fullName evidence="9">ArnT-like N-terminal domain-containing protein</fullName>
    </recommendedName>
</protein>
<keyword evidence="4" id="KW-0808">Transferase</keyword>
<evidence type="ECO:0000256" key="8">
    <source>
        <dbReference type="SAM" id="Phobius"/>
    </source>
</evidence>
<dbReference type="AlphaFoldDB" id="A0A6J4RMJ7"/>
<feature type="transmembrane region" description="Helical" evidence="8">
    <location>
        <begin position="325"/>
        <end position="346"/>
    </location>
</feature>
<evidence type="ECO:0000256" key="2">
    <source>
        <dbReference type="ARBA" id="ARBA00022475"/>
    </source>
</evidence>
<dbReference type="Pfam" id="PF02366">
    <property type="entry name" value="PMT"/>
    <property type="match status" value="1"/>
</dbReference>
<keyword evidence="3" id="KW-0328">Glycosyltransferase</keyword>
<gene>
    <name evidence="10" type="ORF">AVDCRST_MAG67-600</name>
</gene>
<feature type="transmembrane region" description="Helical" evidence="8">
    <location>
        <begin position="108"/>
        <end position="129"/>
    </location>
</feature>
<evidence type="ECO:0000259" key="9">
    <source>
        <dbReference type="Pfam" id="PF02366"/>
    </source>
</evidence>
<feature type="transmembrane region" description="Helical" evidence="8">
    <location>
        <begin position="248"/>
        <end position="265"/>
    </location>
</feature>
<organism evidence="10">
    <name type="scientific">uncultured Solirubrobacteraceae bacterium</name>
    <dbReference type="NCBI Taxonomy" id="1162706"/>
    <lineage>
        <taxon>Bacteria</taxon>
        <taxon>Bacillati</taxon>
        <taxon>Actinomycetota</taxon>
        <taxon>Thermoleophilia</taxon>
        <taxon>Solirubrobacterales</taxon>
        <taxon>Solirubrobacteraceae</taxon>
        <taxon>environmental samples</taxon>
    </lineage>
</organism>
<feature type="transmembrane region" description="Helical" evidence="8">
    <location>
        <begin position="224"/>
        <end position="242"/>
    </location>
</feature>
<dbReference type="InterPro" id="IPR050297">
    <property type="entry name" value="LipidA_mod_glycosyltrf_83"/>
</dbReference>
<comment type="subcellular location">
    <subcellularLocation>
        <location evidence="1">Cell membrane</location>
        <topology evidence="1">Multi-pass membrane protein</topology>
    </subcellularLocation>
</comment>
<dbReference type="PANTHER" id="PTHR33908">
    <property type="entry name" value="MANNOSYLTRANSFERASE YKCB-RELATED"/>
    <property type="match status" value="1"/>
</dbReference>
<keyword evidence="6 8" id="KW-1133">Transmembrane helix</keyword>
<evidence type="ECO:0000256" key="3">
    <source>
        <dbReference type="ARBA" id="ARBA00022676"/>
    </source>
</evidence>
<evidence type="ECO:0000313" key="10">
    <source>
        <dbReference type="EMBL" id="CAA9477250.1"/>
    </source>
</evidence>
<feature type="transmembrane region" description="Helical" evidence="8">
    <location>
        <begin position="497"/>
        <end position="516"/>
    </location>
</feature>
<evidence type="ECO:0000256" key="6">
    <source>
        <dbReference type="ARBA" id="ARBA00022989"/>
    </source>
</evidence>
<dbReference type="PANTHER" id="PTHR33908:SF11">
    <property type="entry name" value="MEMBRANE PROTEIN"/>
    <property type="match status" value="1"/>
</dbReference>
<feature type="transmembrane region" description="Helical" evidence="8">
    <location>
        <begin position="6"/>
        <end position="28"/>
    </location>
</feature>
<feature type="transmembrane region" description="Helical" evidence="8">
    <location>
        <begin position="404"/>
        <end position="422"/>
    </location>
</feature>
<proteinExistence type="predicted"/>
<accession>A0A6J4RMJ7</accession>
<feature type="transmembrane region" description="Helical" evidence="8">
    <location>
        <begin position="471"/>
        <end position="490"/>
    </location>
</feature>
<feature type="domain" description="ArnT-like N-terminal" evidence="9">
    <location>
        <begin position="187"/>
        <end position="302"/>
    </location>
</feature>
<sequence>MPLQDFLAGAALFLVMLVAVVVATARVVRRRLKHLDALESALASVVIGTAVLIAVHLVPLMLGVLARGTVLAASALAVGLATLVRPTGETAAAQERGPGGPVAPSSRASWAMAALACGFTAAAAVAHLGRWGGDEVIGDDPTSFHLPGIGRWIQDATMWKIDQFVPLLAQGNYPNNGDVVLLSTILPWHNDFLVRLPSVFFLAMTAVAAFAVARELRAPHAASLIAAAAVVSLPVVGFVTIPRALPDAIMWTTFACGALFLLRHARTRRDSDLVLAGTALGIAAGTKWYGVSSVPVVVAIWIAARALAARRRVREGARAPARPRAVLRDGVLVGGLAVLGMLPWLVRNLALSGNPVFPLNVELFGVTIFSAPRDVIRDEVGFSIADYAGAPDVLGKVAIKVVEGLGGAPILCAIALVVAAIITRRNPSAPQPRVLFLTAAAAALALLYTLTPATALGLRDTPSLAHANTRYAIPALLLALPVLAWVTGQIRPFAGRALEAVLALAVLFGAYDGYQVVGGRDIVAATVALGALGGAGYGLWRLRERRLVLVAAGVAAALVGLVAADRMQDRINADRYGHFDRGLDALLRAAPADKRVGLEFATYWSLGDLSPVWPAFGTRIDNEVEFVGEFVDGFLTPYRDAASFREALRHGGYDVLVIGRSDIARQNTPAQGWAIDAGWRTISLTQRLRVLVPPA</sequence>
<feature type="transmembrane region" description="Helical" evidence="8">
    <location>
        <begin position="192"/>
        <end position="212"/>
    </location>
</feature>
<reference evidence="10" key="1">
    <citation type="submission" date="2020-02" db="EMBL/GenBank/DDBJ databases">
        <authorList>
            <person name="Meier V. D."/>
        </authorList>
    </citation>
    <scope>NUCLEOTIDE SEQUENCE</scope>
    <source>
        <strain evidence="10">AVDCRST_MAG67</strain>
    </source>
</reference>
<keyword evidence="7 8" id="KW-0472">Membrane</keyword>
<dbReference type="InterPro" id="IPR003342">
    <property type="entry name" value="ArnT-like_N"/>
</dbReference>
<feature type="transmembrane region" description="Helical" evidence="8">
    <location>
        <begin position="434"/>
        <end position="451"/>
    </location>
</feature>
<feature type="transmembrane region" description="Helical" evidence="8">
    <location>
        <begin position="40"/>
        <end position="58"/>
    </location>
</feature>
<feature type="transmembrane region" description="Helical" evidence="8">
    <location>
        <begin position="522"/>
        <end position="540"/>
    </location>
</feature>
<keyword evidence="2" id="KW-1003">Cell membrane</keyword>
<keyword evidence="5 8" id="KW-0812">Transmembrane</keyword>
<evidence type="ECO:0000256" key="1">
    <source>
        <dbReference type="ARBA" id="ARBA00004651"/>
    </source>
</evidence>
<evidence type="ECO:0000256" key="7">
    <source>
        <dbReference type="ARBA" id="ARBA00023136"/>
    </source>
</evidence>
<evidence type="ECO:0000256" key="5">
    <source>
        <dbReference type="ARBA" id="ARBA00022692"/>
    </source>
</evidence>
<name>A0A6J4RMJ7_9ACTN</name>
<feature type="transmembrane region" description="Helical" evidence="8">
    <location>
        <begin position="547"/>
        <end position="564"/>
    </location>
</feature>
<dbReference type="GO" id="GO:0016763">
    <property type="term" value="F:pentosyltransferase activity"/>
    <property type="evidence" value="ECO:0007669"/>
    <property type="project" value="TreeGrafter"/>
</dbReference>
<dbReference type="GO" id="GO:0009103">
    <property type="term" value="P:lipopolysaccharide biosynthetic process"/>
    <property type="evidence" value="ECO:0007669"/>
    <property type="project" value="UniProtKB-ARBA"/>
</dbReference>
<dbReference type="EMBL" id="CADCVQ010000028">
    <property type="protein sequence ID" value="CAA9477250.1"/>
    <property type="molecule type" value="Genomic_DNA"/>
</dbReference>
<evidence type="ECO:0000256" key="4">
    <source>
        <dbReference type="ARBA" id="ARBA00022679"/>
    </source>
</evidence>
<dbReference type="GO" id="GO:0005886">
    <property type="term" value="C:plasma membrane"/>
    <property type="evidence" value="ECO:0007669"/>
    <property type="project" value="UniProtKB-SubCell"/>
</dbReference>